<accession>A0A5N6QFB6</accession>
<proteinExistence type="predicted"/>
<organism evidence="2 3">
    <name type="scientific">Carpinus fangiana</name>
    <dbReference type="NCBI Taxonomy" id="176857"/>
    <lineage>
        <taxon>Eukaryota</taxon>
        <taxon>Viridiplantae</taxon>
        <taxon>Streptophyta</taxon>
        <taxon>Embryophyta</taxon>
        <taxon>Tracheophyta</taxon>
        <taxon>Spermatophyta</taxon>
        <taxon>Magnoliopsida</taxon>
        <taxon>eudicotyledons</taxon>
        <taxon>Gunneridae</taxon>
        <taxon>Pentapetalae</taxon>
        <taxon>rosids</taxon>
        <taxon>fabids</taxon>
        <taxon>Fagales</taxon>
        <taxon>Betulaceae</taxon>
        <taxon>Carpinus</taxon>
    </lineage>
</organism>
<feature type="region of interest" description="Disordered" evidence="1">
    <location>
        <begin position="104"/>
        <end position="124"/>
    </location>
</feature>
<reference evidence="2 3" key="1">
    <citation type="submission" date="2019-06" db="EMBL/GenBank/DDBJ databases">
        <title>A chromosomal-level reference genome of Carpinus fangiana (Coryloideae, Betulaceae).</title>
        <authorList>
            <person name="Yang X."/>
            <person name="Wang Z."/>
            <person name="Zhang L."/>
            <person name="Hao G."/>
            <person name="Liu J."/>
            <person name="Yang Y."/>
        </authorList>
    </citation>
    <scope>NUCLEOTIDE SEQUENCE [LARGE SCALE GENOMIC DNA]</scope>
    <source>
        <strain evidence="2">Cfa_2016G</strain>
        <tissue evidence="2">Leaf</tissue>
    </source>
</reference>
<evidence type="ECO:0000313" key="2">
    <source>
        <dbReference type="EMBL" id="KAE7997074.1"/>
    </source>
</evidence>
<name>A0A5N6QFB6_9ROSI</name>
<dbReference type="OrthoDB" id="76293at2759"/>
<dbReference type="EMBL" id="CM017321">
    <property type="protein sequence ID" value="KAE7997074.1"/>
    <property type="molecule type" value="Genomic_DNA"/>
</dbReference>
<dbReference type="AlphaFoldDB" id="A0A5N6QFB6"/>
<evidence type="ECO:0000313" key="3">
    <source>
        <dbReference type="Proteomes" id="UP000327013"/>
    </source>
</evidence>
<keyword evidence="3" id="KW-1185">Reference proteome</keyword>
<protein>
    <submittedName>
        <fullName evidence="2">Uncharacterized protein</fullName>
    </submittedName>
</protein>
<sequence>MGTSEALALKKVLVNLSSERLEATQGMRSCGLSHNSMPRPHKRGATDLMKYHIVKRQRIDRNLASECSTTLKQDMTHPAGWAFNQPASKQACLTEHLSISQMSNSDLNSDGATSSLDNENSCLSSQHTPAATDVLPQGCSIFNVQQSPKKALHVAMMKNRFAETILKAQKKILFDHVR</sequence>
<gene>
    <name evidence="2" type="ORF">FH972_001741</name>
</gene>
<evidence type="ECO:0000256" key="1">
    <source>
        <dbReference type="SAM" id="MobiDB-lite"/>
    </source>
</evidence>
<dbReference type="Proteomes" id="UP000327013">
    <property type="component" value="Chromosome 1"/>
</dbReference>